<dbReference type="EMBL" id="JADQDF010000001">
    <property type="protein sequence ID" value="MBW0131259.1"/>
    <property type="molecule type" value="Genomic_DNA"/>
</dbReference>
<evidence type="ECO:0000313" key="2">
    <source>
        <dbReference type="EMBL" id="MBW0131259.1"/>
    </source>
</evidence>
<keyword evidence="1" id="KW-0812">Transmembrane</keyword>
<name>A0ABS6UGA3_9PSEU</name>
<proteinExistence type="predicted"/>
<feature type="transmembrane region" description="Helical" evidence="1">
    <location>
        <begin position="115"/>
        <end position="138"/>
    </location>
</feature>
<evidence type="ECO:0000256" key="1">
    <source>
        <dbReference type="SAM" id="Phobius"/>
    </source>
</evidence>
<organism evidence="2 3">
    <name type="scientific">Pseudonocardia oceani</name>
    <dbReference type="NCBI Taxonomy" id="2792013"/>
    <lineage>
        <taxon>Bacteria</taxon>
        <taxon>Bacillati</taxon>
        <taxon>Actinomycetota</taxon>
        <taxon>Actinomycetes</taxon>
        <taxon>Pseudonocardiales</taxon>
        <taxon>Pseudonocardiaceae</taxon>
        <taxon>Pseudonocardia</taxon>
    </lineage>
</organism>
<feature type="transmembrane region" description="Helical" evidence="1">
    <location>
        <begin position="59"/>
        <end position="78"/>
    </location>
</feature>
<dbReference type="RefSeq" id="WP_218590251.1">
    <property type="nucleotide sequence ID" value="NZ_JADQDH010000046.1"/>
</dbReference>
<keyword evidence="1" id="KW-0472">Membrane</keyword>
<sequence>MAGMGLLVSVVAPLLAVALRPAGVLDRVAPPAVLALPGFAVLHAAVTVGTHGLPPLSAASTAAHLLMLAGAVLFWWPVFGGRRLSEPRQVLYLFTAAPVLDLAGVWVVARGDGAGGLAMIVGMLPLALVAMGVTWRWIVREEEQAAAL</sequence>
<keyword evidence="1" id="KW-1133">Transmembrane helix</keyword>
<reference evidence="2 3" key="1">
    <citation type="submission" date="2020-11" db="EMBL/GenBank/DDBJ databases">
        <title>Pseudonocardia abyssalis sp. nov. and Pseudonocardia oceani sp. nov., description and phylogenomic analysis of two novel actinomycetes isolated from the deep Southern Ocean.</title>
        <authorList>
            <person name="Parra J."/>
        </authorList>
    </citation>
    <scope>NUCLEOTIDE SEQUENCE [LARGE SCALE GENOMIC DNA]</scope>
    <source>
        <strain evidence="3">KRD185</strain>
    </source>
</reference>
<gene>
    <name evidence="2" type="ORF">I4I82_26770</name>
</gene>
<keyword evidence="3" id="KW-1185">Reference proteome</keyword>
<evidence type="ECO:0000313" key="3">
    <source>
        <dbReference type="Proteomes" id="UP000694300"/>
    </source>
</evidence>
<feature type="transmembrane region" description="Helical" evidence="1">
    <location>
        <begin position="90"/>
        <end position="109"/>
    </location>
</feature>
<dbReference type="Proteomes" id="UP000694300">
    <property type="component" value="Unassembled WGS sequence"/>
</dbReference>
<accession>A0ABS6UGA3</accession>
<protein>
    <submittedName>
        <fullName evidence="2">Uncharacterized protein</fullName>
    </submittedName>
</protein>
<comment type="caution">
    <text evidence="2">The sequence shown here is derived from an EMBL/GenBank/DDBJ whole genome shotgun (WGS) entry which is preliminary data.</text>
</comment>